<protein>
    <recommendedName>
        <fullName evidence="4">MADF domain-containing protein</fullName>
    </recommendedName>
</protein>
<sequence length="344" mass="38709">MRVLLPVVVAFLLAAQLSDAKRKRNKFEGDFEFAEEEIAEIFGTTKDEIERKLKNINTQYQRERRNYKKCQKSGAGNEFKAKWFGYTAMAFLQDRNKPKKGHQAEIEYDDSDLTDGSDNESLLEDRVVQSQAETQENIEDFEVVRLEDRQSVQAGNQVPHQEQLKDMPSTPKRNTSEGEQFLVPPKSSRKKKGKPTSTTENENITQEAFQMMKAAFHRSNGGTQVRDEYNIYGELVGHQIRSLSTEFAKVTAQKLINDILFNAKLGKYDYPSYPQRNPSQTGSRTPFASNSGSQTHFASNSEASSSAMDATLGATNIIGSDADVLHWAITNSFGVPEVQEANNN</sequence>
<evidence type="ECO:0000256" key="3">
    <source>
        <dbReference type="SAM" id="SignalP"/>
    </source>
</evidence>
<dbReference type="Proteomes" id="UP001152888">
    <property type="component" value="Unassembled WGS sequence"/>
</dbReference>
<name>A0A9P0M1C4_ACAOB</name>
<feature type="domain" description="MADF" evidence="4">
    <location>
        <begin position="34"/>
        <end position="92"/>
    </location>
</feature>
<gene>
    <name evidence="5" type="ORF">ACAOBT_LOCUS27666</name>
</gene>
<dbReference type="PANTHER" id="PTHR21505">
    <property type="entry name" value="MADF DOMAIN-CONTAINING PROTEIN-RELATED"/>
    <property type="match status" value="1"/>
</dbReference>
<feature type="coiled-coil region" evidence="1">
    <location>
        <begin position="17"/>
        <end position="73"/>
    </location>
</feature>
<dbReference type="InterPro" id="IPR006578">
    <property type="entry name" value="MADF-dom"/>
</dbReference>
<evidence type="ECO:0000259" key="4">
    <source>
        <dbReference type="Pfam" id="PF10545"/>
    </source>
</evidence>
<keyword evidence="3" id="KW-0732">Signal</keyword>
<organism evidence="5 6">
    <name type="scientific">Acanthoscelides obtectus</name>
    <name type="common">Bean weevil</name>
    <name type="synonym">Bruchus obtectus</name>
    <dbReference type="NCBI Taxonomy" id="200917"/>
    <lineage>
        <taxon>Eukaryota</taxon>
        <taxon>Metazoa</taxon>
        <taxon>Ecdysozoa</taxon>
        <taxon>Arthropoda</taxon>
        <taxon>Hexapoda</taxon>
        <taxon>Insecta</taxon>
        <taxon>Pterygota</taxon>
        <taxon>Neoptera</taxon>
        <taxon>Endopterygota</taxon>
        <taxon>Coleoptera</taxon>
        <taxon>Polyphaga</taxon>
        <taxon>Cucujiformia</taxon>
        <taxon>Chrysomeloidea</taxon>
        <taxon>Chrysomelidae</taxon>
        <taxon>Bruchinae</taxon>
        <taxon>Bruchini</taxon>
        <taxon>Acanthoscelides</taxon>
    </lineage>
</organism>
<feature type="signal peptide" evidence="3">
    <location>
        <begin position="1"/>
        <end position="20"/>
    </location>
</feature>
<feature type="compositionally biased region" description="Polar residues" evidence="2">
    <location>
        <begin position="274"/>
        <end position="302"/>
    </location>
</feature>
<reference evidence="5" key="1">
    <citation type="submission" date="2022-03" db="EMBL/GenBank/DDBJ databases">
        <authorList>
            <person name="Sayadi A."/>
        </authorList>
    </citation>
    <scope>NUCLEOTIDE SEQUENCE</scope>
</reference>
<accession>A0A9P0M1C4</accession>
<evidence type="ECO:0000256" key="2">
    <source>
        <dbReference type="SAM" id="MobiDB-lite"/>
    </source>
</evidence>
<dbReference type="OrthoDB" id="10051975at2759"/>
<evidence type="ECO:0000313" key="5">
    <source>
        <dbReference type="EMBL" id="CAH2003851.1"/>
    </source>
</evidence>
<feature type="region of interest" description="Disordered" evidence="2">
    <location>
        <begin position="96"/>
        <end position="119"/>
    </location>
</feature>
<comment type="caution">
    <text evidence="5">The sequence shown here is derived from an EMBL/GenBank/DDBJ whole genome shotgun (WGS) entry which is preliminary data.</text>
</comment>
<dbReference type="AlphaFoldDB" id="A0A9P0M1C4"/>
<keyword evidence="1" id="KW-0175">Coiled coil</keyword>
<dbReference type="PANTHER" id="PTHR21505:SF8">
    <property type="entry name" value="DPT-YFP REPRESSOR BY OVEREXPRESSION, ISOFORM D-RELATED"/>
    <property type="match status" value="1"/>
</dbReference>
<feature type="compositionally biased region" description="Polar residues" evidence="2">
    <location>
        <begin position="151"/>
        <end position="160"/>
    </location>
</feature>
<evidence type="ECO:0000256" key="1">
    <source>
        <dbReference type="SAM" id="Coils"/>
    </source>
</evidence>
<proteinExistence type="predicted"/>
<feature type="region of interest" description="Disordered" evidence="2">
    <location>
        <begin position="151"/>
        <end position="202"/>
    </location>
</feature>
<keyword evidence="6" id="KW-1185">Reference proteome</keyword>
<feature type="compositionally biased region" description="Acidic residues" evidence="2">
    <location>
        <begin position="106"/>
        <end position="119"/>
    </location>
</feature>
<dbReference type="EMBL" id="CAKOFQ010007560">
    <property type="protein sequence ID" value="CAH2003851.1"/>
    <property type="molecule type" value="Genomic_DNA"/>
</dbReference>
<feature type="region of interest" description="Disordered" evidence="2">
    <location>
        <begin position="271"/>
        <end position="302"/>
    </location>
</feature>
<dbReference type="Pfam" id="PF10545">
    <property type="entry name" value="MADF_DNA_bdg"/>
    <property type="match status" value="1"/>
</dbReference>
<evidence type="ECO:0000313" key="6">
    <source>
        <dbReference type="Proteomes" id="UP001152888"/>
    </source>
</evidence>
<feature type="chain" id="PRO_5040402700" description="MADF domain-containing protein" evidence="3">
    <location>
        <begin position="21"/>
        <end position="344"/>
    </location>
</feature>